<accession>A0A381PP31</accession>
<organism evidence="1">
    <name type="scientific">marine metagenome</name>
    <dbReference type="NCBI Taxonomy" id="408172"/>
    <lineage>
        <taxon>unclassified sequences</taxon>
        <taxon>metagenomes</taxon>
        <taxon>ecological metagenomes</taxon>
    </lineage>
</organism>
<protein>
    <submittedName>
        <fullName evidence="1">Uncharacterized protein</fullName>
    </submittedName>
</protein>
<proteinExistence type="predicted"/>
<dbReference type="AlphaFoldDB" id="A0A381PP31"/>
<reference evidence="1" key="1">
    <citation type="submission" date="2018-05" db="EMBL/GenBank/DDBJ databases">
        <authorList>
            <person name="Lanie J.A."/>
            <person name="Ng W.-L."/>
            <person name="Kazmierczak K.M."/>
            <person name="Andrzejewski T.M."/>
            <person name="Davidsen T.M."/>
            <person name="Wayne K.J."/>
            <person name="Tettelin H."/>
            <person name="Glass J.I."/>
            <person name="Rusch D."/>
            <person name="Podicherti R."/>
            <person name="Tsui H.-C.T."/>
            <person name="Winkler M.E."/>
        </authorList>
    </citation>
    <scope>NUCLEOTIDE SEQUENCE</scope>
</reference>
<sequence>MRKSFGIAILLMVMSPVLSQDNLAPQDIDDVIDSKTRIESIRQSEGRPLNVIAPTIAPEEIDRVVLNRLMQQIARDPDTVRAQLQVSDEQLQDIFITISNARNFVNNSEMANVRAMCRAFNDSELQGDARIQKALDAYKARARFTTNFIARYYRLVLADVEIGLSDVSLTLFNEYMEDRRRRMANAGTVTWGVVVENISSGTESVEFHCRRQN</sequence>
<evidence type="ECO:0000313" key="1">
    <source>
        <dbReference type="EMBL" id="SUZ67213.1"/>
    </source>
</evidence>
<gene>
    <name evidence="1" type="ORF">METZ01_LOCUS20067</name>
</gene>
<dbReference type="EMBL" id="UINC01001005">
    <property type="protein sequence ID" value="SUZ67213.1"/>
    <property type="molecule type" value="Genomic_DNA"/>
</dbReference>
<name>A0A381PP31_9ZZZZ</name>